<dbReference type="SUPFAM" id="SSF46785">
    <property type="entry name" value="Winged helix' DNA-binding domain"/>
    <property type="match status" value="1"/>
</dbReference>
<dbReference type="SMART" id="SM00345">
    <property type="entry name" value="HTH_GNTR"/>
    <property type="match status" value="1"/>
</dbReference>
<dbReference type="InterPro" id="IPR036388">
    <property type="entry name" value="WH-like_DNA-bd_sf"/>
</dbReference>
<protein>
    <submittedName>
        <fullName evidence="5">GntR family transcriptional regulator</fullName>
    </submittedName>
</protein>
<evidence type="ECO:0000256" key="3">
    <source>
        <dbReference type="ARBA" id="ARBA00023163"/>
    </source>
</evidence>
<dbReference type="SMART" id="SM00895">
    <property type="entry name" value="FCD"/>
    <property type="match status" value="1"/>
</dbReference>
<evidence type="ECO:0000256" key="1">
    <source>
        <dbReference type="ARBA" id="ARBA00023015"/>
    </source>
</evidence>
<comment type="caution">
    <text evidence="5">The sequence shown here is derived from an EMBL/GenBank/DDBJ whole genome shotgun (WGS) entry which is preliminary data.</text>
</comment>
<dbReference type="Proteomes" id="UP001595613">
    <property type="component" value="Unassembled WGS sequence"/>
</dbReference>
<keyword evidence="3" id="KW-0804">Transcription</keyword>
<dbReference type="PANTHER" id="PTHR43537">
    <property type="entry name" value="TRANSCRIPTIONAL REGULATOR, GNTR FAMILY"/>
    <property type="match status" value="1"/>
</dbReference>
<evidence type="ECO:0000259" key="4">
    <source>
        <dbReference type="PROSITE" id="PS50949"/>
    </source>
</evidence>
<dbReference type="EMBL" id="JBHRYD010000005">
    <property type="protein sequence ID" value="MFC3704513.1"/>
    <property type="molecule type" value="Genomic_DNA"/>
</dbReference>
<evidence type="ECO:0000313" key="6">
    <source>
        <dbReference type="Proteomes" id="UP001595613"/>
    </source>
</evidence>
<reference evidence="6" key="1">
    <citation type="journal article" date="2019" name="Int. J. Syst. Evol. Microbiol.">
        <title>The Global Catalogue of Microorganisms (GCM) 10K type strain sequencing project: providing services to taxonomists for standard genome sequencing and annotation.</title>
        <authorList>
            <consortium name="The Broad Institute Genomics Platform"/>
            <consortium name="The Broad Institute Genome Sequencing Center for Infectious Disease"/>
            <person name="Wu L."/>
            <person name="Ma J."/>
        </authorList>
    </citation>
    <scope>NUCLEOTIDE SEQUENCE [LARGE SCALE GENOMIC DNA]</scope>
    <source>
        <strain evidence="6">KCTC 42281</strain>
    </source>
</reference>
<gene>
    <name evidence="5" type="ORF">ACFOOL_07070</name>
</gene>
<dbReference type="CDD" id="cd07377">
    <property type="entry name" value="WHTH_GntR"/>
    <property type="match status" value="1"/>
</dbReference>
<dbReference type="InterPro" id="IPR008920">
    <property type="entry name" value="TF_FadR/GntR_C"/>
</dbReference>
<dbReference type="InterPro" id="IPR000524">
    <property type="entry name" value="Tscrpt_reg_HTH_GntR"/>
</dbReference>
<sequence>MQISTEKPAPGAEASLYELIRDDILEGRLKANERLKASVLAEYYNTSTNPIREALQQLRGEGYVLFSPNKGARVRPIDEDFARDIYEMEALIEPYLTAWFVTMANEADIARLVAVQDEIEELNFRDQTLHSELDTRFHEVMYEKHYNRHAVEMWWKHREILRAIGRRFPFSGPRRKDIIAEHRLLIDKVKAGDADGAAEIIGNHVRGSGRHIVGHMRALRRSS</sequence>
<dbReference type="SUPFAM" id="SSF48008">
    <property type="entry name" value="GntR ligand-binding domain-like"/>
    <property type="match status" value="1"/>
</dbReference>
<evidence type="ECO:0000313" key="5">
    <source>
        <dbReference type="EMBL" id="MFC3704513.1"/>
    </source>
</evidence>
<dbReference type="RefSeq" id="WP_380096181.1">
    <property type="nucleotide sequence ID" value="NZ_JBHRYD010000005.1"/>
</dbReference>
<keyword evidence="1" id="KW-0805">Transcription regulation</keyword>
<name>A0ABV7WYY1_9HYPH</name>
<dbReference type="PROSITE" id="PS50949">
    <property type="entry name" value="HTH_GNTR"/>
    <property type="match status" value="1"/>
</dbReference>
<dbReference type="Gene3D" id="1.10.10.10">
    <property type="entry name" value="Winged helix-like DNA-binding domain superfamily/Winged helix DNA-binding domain"/>
    <property type="match status" value="1"/>
</dbReference>
<dbReference type="InterPro" id="IPR011711">
    <property type="entry name" value="GntR_C"/>
</dbReference>
<dbReference type="Pfam" id="PF00392">
    <property type="entry name" value="GntR"/>
    <property type="match status" value="1"/>
</dbReference>
<keyword evidence="2" id="KW-0238">DNA-binding</keyword>
<feature type="domain" description="HTH gntR-type" evidence="4">
    <location>
        <begin position="10"/>
        <end position="77"/>
    </location>
</feature>
<dbReference type="Gene3D" id="1.20.120.530">
    <property type="entry name" value="GntR ligand-binding domain-like"/>
    <property type="match status" value="1"/>
</dbReference>
<dbReference type="Pfam" id="PF07729">
    <property type="entry name" value="FCD"/>
    <property type="match status" value="1"/>
</dbReference>
<organism evidence="5 6">
    <name type="scientific">Devosia honganensis</name>
    <dbReference type="NCBI Taxonomy" id="1610527"/>
    <lineage>
        <taxon>Bacteria</taxon>
        <taxon>Pseudomonadati</taxon>
        <taxon>Pseudomonadota</taxon>
        <taxon>Alphaproteobacteria</taxon>
        <taxon>Hyphomicrobiales</taxon>
        <taxon>Devosiaceae</taxon>
        <taxon>Devosia</taxon>
    </lineage>
</organism>
<keyword evidence="6" id="KW-1185">Reference proteome</keyword>
<accession>A0ABV7WYY1</accession>
<evidence type="ECO:0000256" key="2">
    <source>
        <dbReference type="ARBA" id="ARBA00023125"/>
    </source>
</evidence>
<dbReference type="InterPro" id="IPR036390">
    <property type="entry name" value="WH_DNA-bd_sf"/>
</dbReference>
<proteinExistence type="predicted"/>
<dbReference type="PANTHER" id="PTHR43537:SF24">
    <property type="entry name" value="GLUCONATE OPERON TRANSCRIPTIONAL REPRESSOR"/>
    <property type="match status" value="1"/>
</dbReference>